<feature type="chain" id="PRO_5045328138" description="ABC transporter substrate-binding protein" evidence="1">
    <location>
        <begin position="26"/>
        <end position="205"/>
    </location>
</feature>
<proteinExistence type="predicted"/>
<evidence type="ECO:0008006" key="4">
    <source>
        <dbReference type="Google" id="ProtNLM"/>
    </source>
</evidence>
<keyword evidence="3" id="KW-1185">Reference proteome</keyword>
<reference evidence="2" key="1">
    <citation type="submission" date="2022-10" db="EMBL/GenBank/DDBJ databases">
        <title>The WGS of Solirubrobacter sp. CPCC 204708.</title>
        <authorList>
            <person name="Jiang Z."/>
        </authorList>
    </citation>
    <scope>NUCLEOTIDE SEQUENCE</scope>
    <source>
        <strain evidence="2">CPCC 204708</strain>
    </source>
</reference>
<sequence length="205" mass="20362">MSRIRLAAVSAMVSCGLLLVGGTSAAGAQEAARLTQVVPMSGTVTKGGQKGKPFTGTYTIERFVNAGGALHAVGTVKGKAGNKSVTKKNVRVPAAVANSAAAGGAQASQVPPLPLPPLPAGNACSILSLDLGPINLNVLGLVVRTNQIQLRIDAVQGPGNLLGNLLCAITGLLNPATGGSPVANTPLGQLVQILNALLALSPRTA</sequence>
<evidence type="ECO:0000256" key="1">
    <source>
        <dbReference type="SAM" id="SignalP"/>
    </source>
</evidence>
<dbReference type="EMBL" id="JAPCID010000049">
    <property type="protein sequence ID" value="MDA0141025.1"/>
    <property type="molecule type" value="Genomic_DNA"/>
</dbReference>
<protein>
    <recommendedName>
        <fullName evidence="4">ABC transporter substrate-binding protein</fullName>
    </recommendedName>
</protein>
<keyword evidence="1" id="KW-0732">Signal</keyword>
<name>A0ABT4RS08_9ACTN</name>
<comment type="caution">
    <text evidence="2">The sequence shown here is derived from an EMBL/GenBank/DDBJ whole genome shotgun (WGS) entry which is preliminary data.</text>
</comment>
<accession>A0ABT4RS08</accession>
<dbReference type="RefSeq" id="WP_202952318.1">
    <property type="nucleotide sequence ID" value="NZ_JAPCID010000049.1"/>
</dbReference>
<gene>
    <name evidence="2" type="ORF">OJ962_26245</name>
</gene>
<dbReference type="Proteomes" id="UP001147700">
    <property type="component" value="Unassembled WGS sequence"/>
</dbReference>
<feature type="signal peptide" evidence="1">
    <location>
        <begin position="1"/>
        <end position="25"/>
    </location>
</feature>
<evidence type="ECO:0000313" key="3">
    <source>
        <dbReference type="Proteomes" id="UP001147700"/>
    </source>
</evidence>
<evidence type="ECO:0000313" key="2">
    <source>
        <dbReference type="EMBL" id="MDA0141025.1"/>
    </source>
</evidence>
<organism evidence="2 3">
    <name type="scientific">Solirubrobacter deserti</name>
    <dbReference type="NCBI Taxonomy" id="2282478"/>
    <lineage>
        <taxon>Bacteria</taxon>
        <taxon>Bacillati</taxon>
        <taxon>Actinomycetota</taxon>
        <taxon>Thermoleophilia</taxon>
        <taxon>Solirubrobacterales</taxon>
        <taxon>Solirubrobacteraceae</taxon>
        <taxon>Solirubrobacter</taxon>
    </lineage>
</organism>